<reference evidence="2" key="2">
    <citation type="journal article" date="2023" name="Int. J. Mol. Sci.">
        <title>De Novo Assembly and Annotation of 11 Diverse Shrub Willow (Salix) Genomes Reveals Novel Gene Organization in Sex-Linked Regions.</title>
        <authorList>
            <person name="Hyden B."/>
            <person name="Feng K."/>
            <person name="Yates T.B."/>
            <person name="Jawdy S."/>
            <person name="Cereghino C."/>
            <person name="Smart L.B."/>
            <person name="Muchero W."/>
        </authorList>
    </citation>
    <scope>NUCLEOTIDE SEQUENCE [LARGE SCALE GENOMIC DNA]</scope>
    <source>
        <tissue evidence="2">Shoot tip</tissue>
    </source>
</reference>
<feature type="signal peptide" evidence="1">
    <location>
        <begin position="1"/>
        <end position="19"/>
    </location>
</feature>
<dbReference type="EMBL" id="JAPFFL010000004">
    <property type="protein sequence ID" value="KAJ6731191.1"/>
    <property type="molecule type" value="Genomic_DNA"/>
</dbReference>
<dbReference type="OrthoDB" id="19182at2759"/>
<accession>A0A9Q0UJB6</accession>
<evidence type="ECO:0000313" key="2">
    <source>
        <dbReference type="EMBL" id="KAJ6731191.1"/>
    </source>
</evidence>
<keyword evidence="1" id="KW-0732">Signal</keyword>
<dbReference type="Proteomes" id="UP001151529">
    <property type="component" value="Chromosome 2"/>
</dbReference>
<keyword evidence="3" id="KW-1185">Reference proteome</keyword>
<feature type="chain" id="PRO_5040213184" evidence="1">
    <location>
        <begin position="20"/>
        <end position="260"/>
    </location>
</feature>
<proteinExistence type="predicted"/>
<name>A0A9Q0UJB6_SALVM</name>
<gene>
    <name evidence="2" type="ORF">OIU85_021911</name>
</gene>
<organism evidence="2 3">
    <name type="scientific">Salix viminalis</name>
    <name type="common">Common osier</name>
    <name type="synonym">Basket willow</name>
    <dbReference type="NCBI Taxonomy" id="40686"/>
    <lineage>
        <taxon>Eukaryota</taxon>
        <taxon>Viridiplantae</taxon>
        <taxon>Streptophyta</taxon>
        <taxon>Embryophyta</taxon>
        <taxon>Tracheophyta</taxon>
        <taxon>Spermatophyta</taxon>
        <taxon>Magnoliopsida</taxon>
        <taxon>eudicotyledons</taxon>
        <taxon>Gunneridae</taxon>
        <taxon>Pentapetalae</taxon>
        <taxon>rosids</taxon>
        <taxon>fabids</taxon>
        <taxon>Malpighiales</taxon>
        <taxon>Salicaceae</taxon>
        <taxon>Saliceae</taxon>
        <taxon>Salix</taxon>
    </lineage>
</organism>
<comment type="caution">
    <text evidence="2">The sequence shown here is derived from an EMBL/GenBank/DDBJ whole genome shotgun (WGS) entry which is preliminary data.</text>
</comment>
<reference evidence="2" key="1">
    <citation type="submission" date="2022-11" db="EMBL/GenBank/DDBJ databases">
        <authorList>
            <person name="Hyden B.L."/>
            <person name="Feng K."/>
            <person name="Yates T."/>
            <person name="Jawdy S."/>
            <person name="Smart L.B."/>
            <person name="Muchero W."/>
        </authorList>
    </citation>
    <scope>NUCLEOTIDE SEQUENCE</scope>
    <source>
        <tissue evidence="2">Shoot tip</tissue>
    </source>
</reference>
<evidence type="ECO:0000256" key="1">
    <source>
        <dbReference type="SAM" id="SignalP"/>
    </source>
</evidence>
<evidence type="ECO:0000313" key="3">
    <source>
        <dbReference type="Proteomes" id="UP001151529"/>
    </source>
</evidence>
<protein>
    <submittedName>
        <fullName evidence="2">Uncharacterized protein</fullName>
    </submittedName>
</protein>
<dbReference type="AlphaFoldDB" id="A0A9Q0UJB6"/>
<sequence>MLKLLAVLVSLEAQLLVETQIAGLNLVWRQTVEDVNLPSMLLDCCLILAPLHVYLLILSWTRDCKFLAPSAKAQLGRPENNLYVECSLTSSSKVHLASLVKERMERCIKNKSTCVPVLVTDISSVDQRLCNVTLQDARQKGVWSEEDGCVFNSVFCPFCSMSNCLGVKIMATDASNVQLLNKILFYTDRLEFQNLEASKDLEPKDKQDLSPVTCLDMDKTALLNSLDRFSYSQQPNAGGWRTTKSKLRLPKRGMLSNTQG</sequence>